<evidence type="ECO:0000259" key="1">
    <source>
        <dbReference type="PROSITE" id="PS51384"/>
    </source>
</evidence>
<dbReference type="PANTHER" id="PTHR30157">
    <property type="entry name" value="FERRIC REDUCTASE, NADPH-DEPENDENT"/>
    <property type="match status" value="1"/>
</dbReference>
<keyword evidence="3" id="KW-1185">Reference proteome</keyword>
<dbReference type="InterPro" id="IPR007037">
    <property type="entry name" value="SIP_rossman_dom"/>
</dbReference>
<dbReference type="InterPro" id="IPR013113">
    <property type="entry name" value="SIP_FAD-bd"/>
</dbReference>
<protein>
    <submittedName>
        <fullName evidence="2">Siderophore-interacting protein</fullName>
    </submittedName>
</protein>
<dbReference type="InterPro" id="IPR039374">
    <property type="entry name" value="SIP_fam"/>
</dbReference>
<evidence type="ECO:0000313" key="3">
    <source>
        <dbReference type="Proteomes" id="UP000298358"/>
    </source>
</evidence>
<dbReference type="Gene3D" id="3.40.50.80">
    <property type="entry name" value="Nucleotide-binding domain of ferredoxin-NADP reductase (FNR) module"/>
    <property type="match status" value="1"/>
</dbReference>
<dbReference type="Gene3D" id="2.40.30.10">
    <property type="entry name" value="Translation factors"/>
    <property type="match status" value="1"/>
</dbReference>
<dbReference type="InterPro" id="IPR039261">
    <property type="entry name" value="FNR_nucleotide-bd"/>
</dbReference>
<dbReference type="PROSITE" id="PS51384">
    <property type="entry name" value="FAD_FR"/>
    <property type="match status" value="1"/>
</dbReference>
<reference evidence="2 3" key="1">
    <citation type="submission" date="2019-03" db="EMBL/GenBank/DDBJ databases">
        <title>Diversity of the mouse oral microbiome.</title>
        <authorList>
            <person name="Joseph S."/>
            <person name="Aduse-Opoku J."/>
            <person name="Curtis M."/>
            <person name="Wade W."/>
            <person name="Hashim A."/>
        </authorList>
    </citation>
    <scope>NUCLEOTIDE SEQUENCE [LARGE SCALE GENOMIC DNA]</scope>
    <source>
        <strain evidence="2 3">P1012</strain>
    </source>
</reference>
<sequence length="317" mass="35380">MAPPVIRPAYRPYRAVVRRVERLSPHFARITFASDEFENFGTAGLDQRIKLIFPFADGSLCDVGQDDEERRLAGDWYDTWRALPEERRNPFRTYTVRRIDPVARLLTVDFVVHHDAGPAGTWAENVRGGEEIVIVGPDERSPHSRGGIDFRPANASRLLLIGDETAVPAIGGILDCLPEGRTADVFVEVPSVADAGVFEAPNAGVNIRWIVREREGGAEREHGEALIEAVADWAQAHRDVLSVAAAPRPQELADVDVDREMLWDSPDPIEGEFYAWIAGEAATIKQLRRLLVSTHGVDRRRVAFMGYWRRGIAERTG</sequence>
<dbReference type="EMBL" id="SPQB01000006">
    <property type="protein sequence ID" value="TFU33750.1"/>
    <property type="molecule type" value="Genomic_DNA"/>
</dbReference>
<organism evidence="2 3">
    <name type="scientific">Microbacterium paludicola</name>
    <dbReference type="NCBI Taxonomy" id="300019"/>
    <lineage>
        <taxon>Bacteria</taxon>
        <taxon>Bacillati</taxon>
        <taxon>Actinomycetota</taxon>
        <taxon>Actinomycetes</taxon>
        <taxon>Micrococcales</taxon>
        <taxon>Microbacteriaceae</taxon>
        <taxon>Microbacterium</taxon>
    </lineage>
</organism>
<proteinExistence type="predicted"/>
<evidence type="ECO:0000313" key="2">
    <source>
        <dbReference type="EMBL" id="TFU33750.1"/>
    </source>
</evidence>
<dbReference type="AlphaFoldDB" id="A0A4Y9FXZ0"/>
<dbReference type="OrthoDB" id="3291337at2"/>
<accession>A0A4Y9FXZ0</accession>
<name>A0A4Y9FXZ0_9MICO</name>
<dbReference type="InterPro" id="IPR017927">
    <property type="entry name" value="FAD-bd_FR_type"/>
</dbReference>
<feature type="domain" description="FAD-binding FR-type" evidence="1">
    <location>
        <begin position="10"/>
        <end position="144"/>
    </location>
</feature>
<dbReference type="PANTHER" id="PTHR30157:SF0">
    <property type="entry name" value="NADPH-DEPENDENT FERRIC-CHELATE REDUCTASE"/>
    <property type="match status" value="1"/>
</dbReference>
<comment type="caution">
    <text evidence="2">The sequence shown here is derived from an EMBL/GenBank/DDBJ whole genome shotgun (WGS) entry which is preliminary data.</text>
</comment>
<dbReference type="InterPro" id="IPR017938">
    <property type="entry name" value="Riboflavin_synthase-like_b-brl"/>
</dbReference>
<dbReference type="CDD" id="cd06193">
    <property type="entry name" value="siderophore_interacting"/>
    <property type="match status" value="1"/>
</dbReference>
<dbReference type="Pfam" id="PF04954">
    <property type="entry name" value="SIP"/>
    <property type="match status" value="1"/>
</dbReference>
<gene>
    <name evidence="2" type="ORF">E4U02_04340</name>
</gene>
<dbReference type="Pfam" id="PF08021">
    <property type="entry name" value="FAD_binding_9"/>
    <property type="match status" value="1"/>
</dbReference>
<dbReference type="Proteomes" id="UP000298358">
    <property type="component" value="Unassembled WGS sequence"/>
</dbReference>
<dbReference type="SUPFAM" id="SSF63380">
    <property type="entry name" value="Riboflavin synthase domain-like"/>
    <property type="match status" value="1"/>
</dbReference>
<dbReference type="GO" id="GO:0016491">
    <property type="term" value="F:oxidoreductase activity"/>
    <property type="evidence" value="ECO:0007669"/>
    <property type="project" value="InterPro"/>
</dbReference>